<dbReference type="GO" id="GO:0008270">
    <property type="term" value="F:zinc ion binding"/>
    <property type="evidence" value="ECO:0007669"/>
    <property type="project" value="UniProtKB-KW"/>
</dbReference>
<protein>
    <recommendedName>
        <fullName evidence="5">RanBP2-type domain-containing protein</fullName>
    </recommendedName>
</protein>
<feature type="domain" description="RanBP2-type" evidence="5">
    <location>
        <begin position="37"/>
        <end position="67"/>
    </location>
</feature>
<dbReference type="GeneID" id="14924319"/>
<evidence type="ECO:0000313" key="6">
    <source>
        <dbReference type="EMBL" id="ELR23346.1"/>
    </source>
</evidence>
<accession>L8HFX2</accession>
<evidence type="ECO:0000259" key="5">
    <source>
        <dbReference type="PROSITE" id="PS50199"/>
    </source>
</evidence>
<keyword evidence="7" id="KW-1185">Reference proteome</keyword>
<dbReference type="KEGG" id="acan:ACA1_069300"/>
<sequence length="237" mass="27585">MEVTHVRGAVDEYEETLKWQARALAKQKRQKGKVRVRNGGDWECVVCGAPHGHREHLCGNCGATRRTVEEAKLLQVLPRRPRRFDTAVVRGLIAPAGWDELRLLWVGAREPHSPLSRLPAELLDMIARYAAWRPPSWADSRLRWFKARARSDGVVRVRMTDSSSCWDFMDFYGLDIDYTHATKRFAVFEWRLPDGSKQRRFTFIGFWSDAVFLANASHPHWRHWFQTHMTPQHPQAT</sequence>
<evidence type="ECO:0000256" key="1">
    <source>
        <dbReference type="ARBA" id="ARBA00022723"/>
    </source>
</evidence>
<reference evidence="6 7" key="1">
    <citation type="journal article" date="2013" name="Genome Biol.">
        <title>Genome of Acanthamoeba castellanii highlights extensive lateral gene transfer and early evolution of tyrosine kinase signaling.</title>
        <authorList>
            <person name="Clarke M."/>
            <person name="Lohan A.J."/>
            <person name="Liu B."/>
            <person name="Lagkouvardos I."/>
            <person name="Roy S."/>
            <person name="Zafar N."/>
            <person name="Bertelli C."/>
            <person name="Schilde C."/>
            <person name="Kianianmomeni A."/>
            <person name="Burglin T.R."/>
            <person name="Frech C."/>
            <person name="Turcotte B."/>
            <person name="Kopec K.O."/>
            <person name="Synnott J.M."/>
            <person name="Choo C."/>
            <person name="Paponov I."/>
            <person name="Finkler A."/>
            <person name="Soon Heng Tan C."/>
            <person name="Hutchins A.P."/>
            <person name="Weinmeier T."/>
            <person name="Rattei T."/>
            <person name="Chu J.S."/>
            <person name="Gimenez G."/>
            <person name="Irimia M."/>
            <person name="Rigden D.J."/>
            <person name="Fitzpatrick D.A."/>
            <person name="Lorenzo-Morales J."/>
            <person name="Bateman A."/>
            <person name="Chiu C.H."/>
            <person name="Tang P."/>
            <person name="Hegemann P."/>
            <person name="Fromm H."/>
            <person name="Raoult D."/>
            <person name="Greub G."/>
            <person name="Miranda-Saavedra D."/>
            <person name="Chen N."/>
            <person name="Nash P."/>
            <person name="Ginger M.L."/>
            <person name="Horn M."/>
            <person name="Schaap P."/>
            <person name="Caler L."/>
            <person name="Loftus B."/>
        </authorList>
    </citation>
    <scope>NUCLEOTIDE SEQUENCE [LARGE SCALE GENOMIC DNA]</scope>
    <source>
        <strain evidence="6 7">Neff</strain>
    </source>
</reference>
<evidence type="ECO:0000313" key="7">
    <source>
        <dbReference type="Proteomes" id="UP000011083"/>
    </source>
</evidence>
<gene>
    <name evidence="6" type="ORF">ACA1_069300</name>
</gene>
<dbReference type="EMBL" id="KB007857">
    <property type="protein sequence ID" value="ELR23346.1"/>
    <property type="molecule type" value="Genomic_DNA"/>
</dbReference>
<keyword evidence="3" id="KW-0862">Zinc</keyword>
<name>L8HFX2_ACACF</name>
<dbReference type="PROSITE" id="PS50199">
    <property type="entry name" value="ZF_RANBP2_2"/>
    <property type="match status" value="1"/>
</dbReference>
<keyword evidence="2 4" id="KW-0863">Zinc-finger</keyword>
<evidence type="ECO:0000256" key="2">
    <source>
        <dbReference type="ARBA" id="ARBA00022771"/>
    </source>
</evidence>
<keyword evidence="1" id="KW-0479">Metal-binding</keyword>
<evidence type="ECO:0000256" key="3">
    <source>
        <dbReference type="ARBA" id="ARBA00022833"/>
    </source>
</evidence>
<proteinExistence type="predicted"/>
<dbReference type="Proteomes" id="UP000011083">
    <property type="component" value="Unassembled WGS sequence"/>
</dbReference>
<dbReference type="VEuPathDB" id="AmoebaDB:ACA1_069300"/>
<organism evidence="6 7">
    <name type="scientific">Acanthamoeba castellanii (strain ATCC 30010 / Neff)</name>
    <dbReference type="NCBI Taxonomy" id="1257118"/>
    <lineage>
        <taxon>Eukaryota</taxon>
        <taxon>Amoebozoa</taxon>
        <taxon>Discosea</taxon>
        <taxon>Longamoebia</taxon>
        <taxon>Centramoebida</taxon>
        <taxon>Acanthamoebidae</taxon>
        <taxon>Acanthamoeba</taxon>
    </lineage>
</organism>
<dbReference type="RefSeq" id="XP_004352874.1">
    <property type="nucleotide sequence ID" value="XM_004352822.1"/>
</dbReference>
<dbReference type="AlphaFoldDB" id="L8HFX2"/>
<dbReference type="InterPro" id="IPR001876">
    <property type="entry name" value="Znf_RanBP2"/>
</dbReference>
<evidence type="ECO:0000256" key="4">
    <source>
        <dbReference type="PROSITE-ProRule" id="PRU00322"/>
    </source>
</evidence>